<dbReference type="Pfam" id="PF14090">
    <property type="entry name" value="HTH_39"/>
    <property type="match status" value="1"/>
</dbReference>
<proteinExistence type="predicted"/>
<dbReference type="InterPro" id="IPR055245">
    <property type="entry name" value="HTH_proteobacteria"/>
</dbReference>
<name>X1B7I6_9ZZZZ</name>
<gene>
    <name evidence="2" type="ORF">S01H4_18189</name>
</gene>
<evidence type="ECO:0000259" key="1">
    <source>
        <dbReference type="Pfam" id="PF14090"/>
    </source>
</evidence>
<sequence length="94" mass="10858">MNMKTIKIKSGEVKSQSDAVLWHLKTYGSITSYEAIKEYGATRLSAIIFNHRKEGYDIDSMPLTKKTRFGRNTTIAKYIYTPPPQELIQESLWQ</sequence>
<dbReference type="EMBL" id="BART01008053">
    <property type="protein sequence ID" value="GAG67946.1"/>
    <property type="molecule type" value="Genomic_DNA"/>
</dbReference>
<dbReference type="AlphaFoldDB" id="X1B7I6"/>
<reference evidence="2" key="1">
    <citation type="journal article" date="2014" name="Front. Microbiol.">
        <title>High frequency of phylogenetically diverse reductive dehalogenase-homologous genes in deep subseafloor sedimentary metagenomes.</title>
        <authorList>
            <person name="Kawai M."/>
            <person name="Futagami T."/>
            <person name="Toyoda A."/>
            <person name="Takaki Y."/>
            <person name="Nishi S."/>
            <person name="Hori S."/>
            <person name="Arai W."/>
            <person name="Tsubouchi T."/>
            <person name="Morono Y."/>
            <person name="Uchiyama I."/>
            <person name="Ito T."/>
            <person name="Fujiyama A."/>
            <person name="Inagaki F."/>
            <person name="Takami H."/>
        </authorList>
    </citation>
    <scope>NUCLEOTIDE SEQUENCE</scope>
    <source>
        <strain evidence="2">Expedition CK06-06</strain>
    </source>
</reference>
<organism evidence="2">
    <name type="scientific">marine sediment metagenome</name>
    <dbReference type="NCBI Taxonomy" id="412755"/>
    <lineage>
        <taxon>unclassified sequences</taxon>
        <taxon>metagenomes</taxon>
        <taxon>ecological metagenomes</taxon>
    </lineage>
</organism>
<accession>X1B7I6</accession>
<feature type="domain" description="Winged helix-turn-helix" evidence="1">
    <location>
        <begin position="15"/>
        <end position="79"/>
    </location>
</feature>
<evidence type="ECO:0000313" key="2">
    <source>
        <dbReference type="EMBL" id="GAG67946.1"/>
    </source>
</evidence>
<comment type="caution">
    <text evidence="2">The sequence shown here is derived from an EMBL/GenBank/DDBJ whole genome shotgun (WGS) entry which is preliminary data.</text>
</comment>
<protein>
    <recommendedName>
        <fullName evidence="1">Winged helix-turn-helix domain-containing protein</fullName>
    </recommendedName>
</protein>